<proteinExistence type="predicted"/>
<protein>
    <recommendedName>
        <fullName evidence="2">DUF7597 domain-containing protein</fullName>
    </recommendedName>
</protein>
<dbReference type="PANTHER" id="PTHR33075:SF7">
    <property type="entry name" value="OS02G0303350 PROTEIN"/>
    <property type="match status" value="1"/>
</dbReference>
<dbReference type="Pfam" id="PF24530">
    <property type="entry name" value="DUF7597"/>
    <property type="match status" value="1"/>
</dbReference>
<keyword evidence="1" id="KW-0812">Transmembrane</keyword>
<accession>A0A0E0ML24</accession>
<reference evidence="3" key="1">
    <citation type="submission" date="2015-04" db="UniProtKB">
        <authorList>
            <consortium name="EnsemblPlants"/>
        </authorList>
    </citation>
    <scope>IDENTIFICATION</scope>
</reference>
<dbReference type="Gramene" id="OPUNC12G06900.1">
    <property type="protein sequence ID" value="OPUNC12G06900.1"/>
    <property type="gene ID" value="OPUNC12G06900"/>
</dbReference>
<dbReference type="HOGENOM" id="CLU_1527606_0_0_1"/>
<evidence type="ECO:0000256" key="1">
    <source>
        <dbReference type="SAM" id="Phobius"/>
    </source>
</evidence>
<evidence type="ECO:0000259" key="2">
    <source>
        <dbReference type="Pfam" id="PF24530"/>
    </source>
</evidence>
<feature type="transmembrane region" description="Helical" evidence="1">
    <location>
        <begin position="37"/>
        <end position="57"/>
    </location>
</feature>
<dbReference type="AlphaFoldDB" id="A0A0E0ML24"/>
<feature type="domain" description="DUF7597" evidence="2">
    <location>
        <begin position="71"/>
        <end position="118"/>
    </location>
</feature>
<dbReference type="Proteomes" id="UP000026962">
    <property type="component" value="Chromosome 12"/>
</dbReference>
<name>A0A0E0ML24_ORYPU</name>
<dbReference type="PANTHER" id="PTHR33075">
    <property type="entry name" value="OS02G0499800 PROTEIN"/>
    <property type="match status" value="1"/>
</dbReference>
<reference evidence="3" key="2">
    <citation type="submission" date="2018-05" db="EMBL/GenBank/DDBJ databases">
        <title>OpunRS2 (Oryza punctata Reference Sequence Version 2).</title>
        <authorList>
            <person name="Zhang J."/>
            <person name="Kudrna D."/>
            <person name="Lee S."/>
            <person name="Talag J."/>
            <person name="Welchert J."/>
            <person name="Wing R.A."/>
        </authorList>
    </citation>
    <scope>NUCLEOTIDE SEQUENCE [LARGE SCALE GENOMIC DNA]</scope>
</reference>
<sequence length="176" mass="20121">MSWDYCCEAVVKDLMKVKILKGGDYFLVWQVKKLRLIIRWLFILVTLALLLCNLSNLQNSPLQPMANLNTNPHYFLRQGHVVHLGGDLCVPDVDLTVPQHPPRRHEDICVAIERDQMKGRLLIRAKYRDNDSVPRKIALHDPLGAGKGGESWIVSVFLLEGEFVNMLPEEDLPRAE</sequence>
<evidence type="ECO:0000313" key="3">
    <source>
        <dbReference type="EnsemblPlants" id="OPUNC12G06900.1"/>
    </source>
</evidence>
<dbReference type="InterPro" id="IPR056018">
    <property type="entry name" value="DUF7597"/>
</dbReference>
<keyword evidence="4" id="KW-1185">Reference proteome</keyword>
<evidence type="ECO:0000313" key="4">
    <source>
        <dbReference type="Proteomes" id="UP000026962"/>
    </source>
</evidence>
<keyword evidence="1" id="KW-0472">Membrane</keyword>
<dbReference type="STRING" id="4537.A0A0E0ML24"/>
<keyword evidence="1" id="KW-1133">Transmembrane helix</keyword>
<organism evidence="3">
    <name type="scientific">Oryza punctata</name>
    <name type="common">Red rice</name>
    <dbReference type="NCBI Taxonomy" id="4537"/>
    <lineage>
        <taxon>Eukaryota</taxon>
        <taxon>Viridiplantae</taxon>
        <taxon>Streptophyta</taxon>
        <taxon>Embryophyta</taxon>
        <taxon>Tracheophyta</taxon>
        <taxon>Spermatophyta</taxon>
        <taxon>Magnoliopsida</taxon>
        <taxon>Liliopsida</taxon>
        <taxon>Poales</taxon>
        <taxon>Poaceae</taxon>
        <taxon>BOP clade</taxon>
        <taxon>Oryzoideae</taxon>
        <taxon>Oryzeae</taxon>
        <taxon>Oryzinae</taxon>
        <taxon>Oryza</taxon>
    </lineage>
</organism>
<dbReference type="EnsemblPlants" id="OPUNC12G06900.1">
    <property type="protein sequence ID" value="OPUNC12G06900.1"/>
    <property type="gene ID" value="OPUNC12G06900"/>
</dbReference>